<dbReference type="AlphaFoldDB" id="A0A0W0Y3J8"/>
<dbReference type="InterPro" id="IPR036709">
    <property type="entry name" value="Autotransporte_beta_dom_sf"/>
</dbReference>
<dbReference type="InterPro" id="IPR006315">
    <property type="entry name" value="OM_autotransptr_brl_dom"/>
</dbReference>
<dbReference type="EMBL" id="LNYS01000006">
    <property type="protein sequence ID" value="KTD51397.1"/>
    <property type="molecule type" value="Genomic_DNA"/>
</dbReference>
<dbReference type="NCBIfam" id="TIGR01414">
    <property type="entry name" value="autotrans_barl"/>
    <property type="match status" value="1"/>
</dbReference>
<dbReference type="GO" id="GO:0019867">
    <property type="term" value="C:outer membrane"/>
    <property type="evidence" value="ECO:0007669"/>
    <property type="project" value="InterPro"/>
</dbReference>
<dbReference type="STRING" id="45073.Lqui_0241"/>
<evidence type="ECO:0000256" key="2">
    <source>
        <dbReference type="SAM" id="SignalP"/>
    </source>
</evidence>
<keyword evidence="1 2" id="KW-0732">Signal</keyword>
<feature type="signal peptide" evidence="2">
    <location>
        <begin position="1"/>
        <end position="33"/>
    </location>
</feature>
<dbReference type="NCBIfam" id="TIGR02601">
    <property type="entry name" value="autotrns_rpt"/>
    <property type="match status" value="1"/>
</dbReference>
<dbReference type="OrthoDB" id="5760545at2"/>
<dbReference type="Pfam" id="PF12951">
    <property type="entry name" value="PATR"/>
    <property type="match status" value="1"/>
</dbReference>
<dbReference type="InterPro" id="IPR030895">
    <property type="entry name" value="T5SS_PEPC_rpt"/>
</dbReference>
<sequence>MNHTLKTRTHFFFSGKPLISLLTIFCLSNPAWAVDWTGSVSNDWFDPLNWVPGVPAPGDSVIIDTIIPNSTEVNGNSTAFLVSLIVGDTNEGILDIVNGGVVSDFLAQIGTNVGSSGTVSVNGSGSQWSNAAVLELGGFGTGNLNILDGGAVNTANFTMGLTAGSLGILAMDNGLLNINSQWLIGFDGTGDVIIDNGSQVNSNTTTVAYTSNAVGVIDVVGPGSQWINSGDLIIGKGGFGDLCICDGGMVSNLNAILGADMGSTGGVGVEGEGSQWHTQGNLYIGLLSDGSLSIFFGGLVTSQSAVIAAGASSVSIADVNGENSLWSNNGSLTIGGSGNGSLFISGGGTVSNQQGIIAADAGAVGAVIVNGEGSVWNNTSLTVGQNSAGFLSIQDGGLVNVMEKTVLGSGSALLEIVANGVLKTNQLVGNSLFIATHFDGGILRANGNNDQFISGFLPGQLFVSCQGLTIDSNGFNIGTDNVFDGCGGLTKTGAGQLTIGGQQTYTGPTSVNQGILRIDGSLPGAIDVLPGARLQGTGSVGYAVIGGTIAPGNSIGTLSVLGNYLQLPGSVYELEINPAGQSDLISIGGTANIAGAEVLLLQSPGVYSAGTRYTILTALGGVTGTYNSLNEHLPFLDFILAYDPQHVYLDILRNGLRFSSAALTVNQFNTAEGVESLGGGNPVFDAISNLSSLQFAPQAFDSLSGEIHVSTLGAFMEESRYLRYAALNRLQQAFSGVKGLQVDANQKLQKQSGLTWWGQGFGAWGKLEGNGNAAQTDRRTRGFFLGADTTSVLPFRLGMIGGVSNSDIKVYARNSWVSSDNYDLGVYAGSRLSWFNLRGGAAYTWHDIHTQRNIVFPGFSSSVKSSSNGDTAQLFGELGYPLSMNNIEAEPFIGGSYVNVETRRFFESASSAALNGRGQENVFYSTLGLRETSNLLVNDKVNIAQRLMLGWQHANHHLDPQTLMAFNSGSNPFTIYGSPIARNSVLIDAGLLLQRPEMDHLQLKLSYIAQWASNVQDNGLSGTLIYRMS</sequence>
<dbReference type="InterPro" id="IPR005546">
    <property type="entry name" value="Autotransporte_beta"/>
</dbReference>
<reference evidence="4 5" key="1">
    <citation type="submission" date="2015-11" db="EMBL/GenBank/DDBJ databases">
        <title>Genomic analysis of 38 Legionella species identifies large and diverse effector repertoires.</title>
        <authorList>
            <person name="Burstein D."/>
            <person name="Amaro F."/>
            <person name="Zusman T."/>
            <person name="Lifshitz Z."/>
            <person name="Cohen O."/>
            <person name="Gilbert J.A."/>
            <person name="Pupko T."/>
            <person name="Shuman H.A."/>
            <person name="Segal G."/>
        </authorList>
    </citation>
    <scope>NUCLEOTIDE SEQUENCE [LARGE SCALE GENOMIC DNA]</scope>
    <source>
        <strain evidence="4 5">CDC#1442-AUS-E</strain>
    </source>
</reference>
<gene>
    <name evidence="4" type="ORF">Lqui_0241</name>
</gene>
<dbReference type="NCBIfam" id="TIGR04393">
    <property type="entry name" value="rpt_T5SS_PEPC"/>
    <property type="match status" value="5"/>
</dbReference>
<keyword evidence="4" id="KW-0378">Hydrolase</keyword>
<accession>A0A0W0Y3J8</accession>
<dbReference type="Gene3D" id="2.40.128.130">
    <property type="entry name" value="Autotransporter beta-domain"/>
    <property type="match status" value="1"/>
</dbReference>
<comment type="caution">
    <text evidence="4">The sequence shown here is derived from an EMBL/GenBank/DDBJ whole genome shotgun (WGS) entry which is preliminary data.</text>
</comment>
<dbReference type="SUPFAM" id="SSF103515">
    <property type="entry name" value="Autotransporter"/>
    <property type="match status" value="1"/>
</dbReference>
<dbReference type="PROSITE" id="PS51208">
    <property type="entry name" value="AUTOTRANSPORTER"/>
    <property type="match status" value="1"/>
</dbReference>
<dbReference type="InterPro" id="IPR013425">
    <property type="entry name" value="Autotrns_rpt"/>
</dbReference>
<evidence type="ECO:0000313" key="4">
    <source>
        <dbReference type="EMBL" id="KTD51397.1"/>
    </source>
</evidence>
<dbReference type="Proteomes" id="UP000054618">
    <property type="component" value="Unassembled WGS sequence"/>
</dbReference>
<keyword evidence="5" id="KW-1185">Reference proteome</keyword>
<dbReference type="EC" id="3.4.21.-" evidence="4"/>
<evidence type="ECO:0000259" key="3">
    <source>
        <dbReference type="PROSITE" id="PS51208"/>
    </source>
</evidence>
<dbReference type="SUPFAM" id="SSF51126">
    <property type="entry name" value="Pectin lyase-like"/>
    <property type="match status" value="1"/>
</dbReference>
<name>A0A0W0Y3J8_9GAMM</name>
<evidence type="ECO:0000256" key="1">
    <source>
        <dbReference type="ARBA" id="ARBA00022729"/>
    </source>
</evidence>
<proteinExistence type="predicted"/>
<dbReference type="InterPro" id="IPR011050">
    <property type="entry name" value="Pectin_lyase_fold/virulence"/>
</dbReference>
<feature type="domain" description="Autotransporter" evidence="3">
    <location>
        <begin position="749"/>
        <end position="1029"/>
    </location>
</feature>
<dbReference type="Pfam" id="PF03797">
    <property type="entry name" value="Autotransporter"/>
    <property type="match status" value="1"/>
</dbReference>
<feature type="chain" id="PRO_5006917187" evidence="2">
    <location>
        <begin position="34"/>
        <end position="1029"/>
    </location>
</feature>
<dbReference type="GO" id="GO:0006508">
    <property type="term" value="P:proteolysis"/>
    <property type="evidence" value="ECO:0007669"/>
    <property type="project" value="UniProtKB-KW"/>
</dbReference>
<dbReference type="SMART" id="SM00869">
    <property type="entry name" value="Autotransporter"/>
    <property type="match status" value="1"/>
</dbReference>
<keyword evidence="4" id="KW-0645">Protease</keyword>
<protein>
    <submittedName>
        <fullName evidence="4">Extracellular serine protease</fullName>
        <ecNumber evidence="4">3.4.21.-</ecNumber>
    </submittedName>
</protein>
<organism evidence="4 5">
    <name type="scientific">Legionella quinlivanii</name>
    <dbReference type="NCBI Taxonomy" id="45073"/>
    <lineage>
        <taxon>Bacteria</taxon>
        <taxon>Pseudomonadati</taxon>
        <taxon>Pseudomonadota</taxon>
        <taxon>Gammaproteobacteria</taxon>
        <taxon>Legionellales</taxon>
        <taxon>Legionellaceae</taxon>
        <taxon>Legionella</taxon>
    </lineage>
</organism>
<dbReference type="RefSeq" id="WP_083499142.1">
    <property type="nucleotide sequence ID" value="NZ_CAAAIK010000020.1"/>
</dbReference>
<dbReference type="GO" id="GO:0008233">
    <property type="term" value="F:peptidase activity"/>
    <property type="evidence" value="ECO:0007669"/>
    <property type="project" value="UniProtKB-KW"/>
</dbReference>
<evidence type="ECO:0000313" key="5">
    <source>
        <dbReference type="Proteomes" id="UP000054618"/>
    </source>
</evidence>
<dbReference type="PATRIC" id="fig|45073.5.peg.255"/>